<proteinExistence type="predicted"/>
<reference evidence="4" key="1">
    <citation type="submission" date="2017-07" db="EMBL/GenBank/DDBJ databases">
        <title>Brachybacterium sp. VR2415.</title>
        <authorList>
            <person name="Tak E.J."/>
            <person name="Bae J.-W."/>
        </authorList>
    </citation>
    <scope>NUCLEOTIDE SEQUENCE [LARGE SCALE GENOMIC DNA]</scope>
    <source>
        <strain evidence="4">VR2415</strain>
    </source>
</reference>
<feature type="transmembrane region" description="Helical" evidence="2">
    <location>
        <begin position="63"/>
        <end position="83"/>
    </location>
</feature>
<dbReference type="RefSeq" id="WP_089065718.1">
    <property type="nucleotide sequence ID" value="NZ_CP022316.1"/>
</dbReference>
<keyword evidence="2" id="KW-0472">Membrane</keyword>
<feature type="region of interest" description="Disordered" evidence="1">
    <location>
        <begin position="90"/>
        <end position="125"/>
    </location>
</feature>
<name>A0A220UE48_9MICO</name>
<feature type="transmembrane region" description="Helical" evidence="2">
    <location>
        <begin position="21"/>
        <end position="43"/>
    </location>
</feature>
<dbReference type="Proteomes" id="UP000198398">
    <property type="component" value="Chromosome"/>
</dbReference>
<evidence type="ECO:0000256" key="1">
    <source>
        <dbReference type="SAM" id="MobiDB-lite"/>
    </source>
</evidence>
<protein>
    <submittedName>
        <fullName evidence="3">Uncharacterized protein</fullName>
    </submittedName>
</protein>
<keyword evidence="4" id="KW-1185">Reference proteome</keyword>
<accession>A0A220UE48</accession>
<dbReference type="OrthoDB" id="4794491at2"/>
<feature type="compositionally biased region" description="Low complexity" evidence="1">
    <location>
        <begin position="100"/>
        <end position="114"/>
    </location>
</feature>
<sequence>MTLHPASRTGPGQGRRRLAALIRSLLLLLLAVVLSLLLILQWAQWTLEPRMVQYIASWLLRPASGFLSLTLVLWLLFVVPRALRFLGGARRSGGSAPQTGEAASAESEPAGSQGTDSAGGDGLRVPTGTFRQLDAGHRREMAAALGIPWRDELIHDHQSWAVACLEAAQARAATLRR</sequence>
<organism evidence="3 4">
    <name type="scientific">Brachybacterium avium</name>
    <dbReference type="NCBI Taxonomy" id="2017485"/>
    <lineage>
        <taxon>Bacteria</taxon>
        <taxon>Bacillati</taxon>
        <taxon>Actinomycetota</taxon>
        <taxon>Actinomycetes</taxon>
        <taxon>Micrococcales</taxon>
        <taxon>Dermabacteraceae</taxon>
        <taxon>Brachybacterium</taxon>
    </lineage>
</organism>
<evidence type="ECO:0000256" key="2">
    <source>
        <dbReference type="SAM" id="Phobius"/>
    </source>
</evidence>
<dbReference type="EMBL" id="CP022316">
    <property type="protein sequence ID" value="ASK66478.1"/>
    <property type="molecule type" value="Genomic_DNA"/>
</dbReference>
<evidence type="ECO:0000313" key="4">
    <source>
        <dbReference type="Proteomes" id="UP000198398"/>
    </source>
</evidence>
<keyword evidence="2" id="KW-0812">Transmembrane</keyword>
<gene>
    <name evidence="3" type="ORF">CFK39_12385</name>
</gene>
<evidence type="ECO:0000313" key="3">
    <source>
        <dbReference type="EMBL" id="ASK66478.1"/>
    </source>
</evidence>
<keyword evidence="2" id="KW-1133">Transmembrane helix</keyword>
<dbReference type="KEGG" id="brv:CFK39_12385"/>
<dbReference type="AlphaFoldDB" id="A0A220UE48"/>